<keyword evidence="1" id="KW-0732">Signal</keyword>
<accession>A0A7Y9U8H1</accession>
<protein>
    <submittedName>
        <fullName evidence="2">Uncharacterized protein</fullName>
    </submittedName>
</protein>
<proteinExistence type="predicted"/>
<evidence type="ECO:0000313" key="2">
    <source>
        <dbReference type="EMBL" id="NYG34857.1"/>
    </source>
</evidence>
<reference evidence="2 3" key="1">
    <citation type="submission" date="2020-07" db="EMBL/GenBank/DDBJ databases">
        <title>Genomic Encyclopedia of Archaeal and Bacterial Type Strains, Phase II (KMG-II): from individual species to whole genera.</title>
        <authorList>
            <person name="Goeker M."/>
        </authorList>
    </citation>
    <scope>NUCLEOTIDE SEQUENCE [LARGE SCALE GENOMIC DNA]</scope>
    <source>
        <strain evidence="2 3">DSM 21226</strain>
    </source>
</reference>
<evidence type="ECO:0000256" key="1">
    <source>
        <dbReference type="SAM" id="SignalP"/>
    </source>
</evidence>
<evidence type="ECO:0000313" key="3">
    <source>
        <dbReference type="Proteomes" id="UP000518288"/>
    </source>
</evidence>
<dbReference type="AlphaFoldDB" id="A0A7Y9U8H1"/>
<organism evidence="2 3">
    <name type="scientific">Sphaerotilus montanus</name>
    <dbReference type="NCBI Taxonomy" id="522889"/>
    <lineage>
        <taxon>Bacteria</taxon>
        <taxon>Pseudomonadati</taxon>
        <taxon>Pseudomonadota</taxon>
        <taxon>Betaproteobacteria</taxon>
        <taxon>Burkholderiales</taxon>
        <taxon>Sphaerotilaceae</taxon>
        <taxon>Sphaerotilus</taxon>
    </lineage>
</organism>
<gene>
    <name evidence="2" type="ORF">BDD16_003843</name>
</gene>
<dbReference type="Proteomes" id="UP000518288">
    <property type="component" value="Unassembled WGS sequence"/>
</dbReference>
<dbReference type="RefSeq" id="WP_179635446.1">
    <property type="nucleotide sequence ID" value="NZ_CAXYYM010000061.1"/>
</dbReference>
<name>A0A7Y9U8H1_9BURK</name>
<dbReference type="EMBL" id="JACCFH010000001">
    <property type="protein sequence ID" value="NYG34857.1"/>
    <property type="molecule type" value="Genomic_DNA"/>
</dbReference>
<feature type="signal peptide" evidence="1">
    <location>
        <begin position="1"/>
        <end position="25"/>
    </location>
</feature>
<sequence length="109" mass="11624">MRKTRLCILAALATVFSSAALTAHAEPAAPFSGIDPNTFILGHPASPRWKVVHSNGEHPAVLVARRAQQSTQLSSIDPNQFIVQPPASVRWLVRGDSEVTTAAATSVTR</sequence>
<keyword evidence="3" id="KW-1185">Reference proteome</keyword>
<comment type="caution">
    <text evidence="2">The sequence shown here is derived from an EMBL/GenBank/DDBJ whole genome shotgun (WGS) entry which is preliminary data.</text>
</comment>
<feature type="chain" id="PRO_5031468671" evidence="1">
    <location>
        <begin position="26"/>
        <end position="109"/>
    </location>
</feature>